<dbReference type="Gene3D" id="3.30.230.10">
    <property type="match status" value="1"/>
</dbReference>
<organism evidence="10 11">
    <name type="scientific">Actinomortierella ambigua</name>
    <dbReference type="NCBI Taxonomy" id="1343610"/>
    <lineage>
        <taxon>Eukaryota</taxon>
        <taxon>Fungi</taxon>
        <taxon>Fungi incertae sedis</taxon>
        <taxon>Mucoromycota</taxon>
        <taxon>Mortierellomycotina</taxon>
        <taxon>Mortierellomycetes</taxon>
        <taxon>Mortierellales</taxon>
        <taxon>Mortierellaceae</taxon>
        <taxon>Actinomortierella</taxon>
    </lineage>
</organism>
<keyword evidence="11" id="KW-1185">Reference proteome</keyword>
<dbReference type="SMART" id="SM00889">
    <property type="entry name" value="EFG_IV"/>
    <property type="match status" value="1"/>
</dbReference>
<comment type="subcellular location">
    <subcellularLocation>
        <location evidence="1">Nucleus</location>
    </subcellularLocation>
</comment>
<evidence type="ECO:0000256" key="1">
    <source>
        <dbReference type="ARBA" id="ARBA00004123"/>
    </source>
</evidence>
<dbReference type="OrthoDB" id="364892at2759"/>
<evidence type="ECO:0000256" key="3">
    <source>
        <dbReference type="ARBA" id="ARBA00022741"/>
    </source>
</evidence>
<dbReference type="InterPro" id="IPR005517">
    <property type="entry name" value="Transl_elong_EFG/EF2_IV"/>
</dbReference>
<dbReference type="InterPro" id="IPR035647">
    <property type="entry name" value="EFG_III/V"/>
</dbReference>
<keyword evidence="4" id="KW-0342">GTP-binding</keyword>
<dbReference type="GO" id="GO:0000974">
    <property type="term" value="C:Prp19 complex"/>
    <property type="evidence" value="ECO:0007669"/>
    <property type="project" value="UniProtKB-ARBA"/>
</dbReference>
<dbReference type="InterPro" id="IPR005225">
    <property type="entry name" value="Small_GTP-bd"/>
</dbReference>
<dbReference type="FunFam" id="3.30.70.240:FF:000004">
    <property type="entry name" value="116 kDa U5 small nuclear ribonucleoprotein"/>
    <property type="match status" value="1"/>
</dbReference>
<dbReference type="InterPro" id="IPR035655">
    <property type="entry name" value="U5-116kDa_C"/>
</dbReference>
<accession>A0A9P6QF50</accession>
<dbReference type="FunFam" id="3.40.50.300:FF:000646">
    <property type="entry name" value="U5 small nuclear ribonucleoprotein component"/>
    <property type="match status" value="1"/>
</dbReference>
<feature type="compositionally biased region" description="Acidic residues" evidence="8">
    <location>
        <begin position="36"/>
        <end position="53"/>
    </location>
</feature>
<keyword evidence="6" id="KW-0539">Nucleus</keyword>
<dbReference type="GO" id="GO:0000398">
    <property type="term" value="P:mRNA splicing, via spliceosome"/>
    <property type="evidence" value="ECO:0007669"/>
    <property type="project" value="TreeGrafter"/>
</dbReference>
<dbReference type="CDD" id="cd01683">
    <property type="entry name" value="EF2_IV_snRNP"/>
    <property type="match status" value="1"/>
</dbReference>
<evidence type="ECO:0000256" key="7">
    <source>
        <dbReference type="ARBA" id="ARBA00055641"/>
    </source>
</evidence>
<dbReference type="GO" id="GO:0005525">
    <property type="term" value="F:GTP binding"/>
    <property type="evidence" value="ECO:0007669"/>
    <property type="project" value="UniProtKB-KW"/>
</dbReference>
<dbReference type="InterPro" id="IPR031950">
    <property type="entry name" value="EFTUD2_N"/>
</dbReference>
<dbReference type="Gene3D" id="3.40.50.300">
    <property type="entry name" value="P-loop containing nucleotide triphosphate hydrolases"/>
    <property type="match status" value="1"/>
</dbReference>
<dbReference type="SUPFAM" id="SSF54980">
    <property type="entry name" value="EF-G C-terminal domain-like"/>
    <property type="match status" value="2"/>
</dbReference>
<keyword evidence="3" id="KW-0547">Nucleotide-binding</keyword>
<dbReference type="PANTHER" id="PTHR42908">
    <property type="entry name" value="TRANSLATION ELONGATION FACTOR-RELATED"/>
    <property type="match status" value="1"/>
</dbReference>
<comment type="caution">
    <text evidence="10">The sequence shown here is derived from an EMBL/GenBank/DDBJ whole genome shotgun (WGS) entry which is preliminary data.</text>
</comment>
<dbReference type="SUPFAM" id="SSF54211">
    <property type="entry name" value="Ribosomal protein S5 domain 2-like"/>
    <property type="match status" value="1"/>
</dbReference>
<dbReference type="Gene3D" id="3.30.70.240">
    <property type="match status" value="1"/>
</dbReference>
<dbReference type="PANTHER" id="PTHR42908:SF6">
    <property type="entry name" value="116 KDA U5 SMALL NUCLEAR RIBONUCLEOPROTEIN COMPONENT"/>
    <property type="match status" value="1"/>
</dbReference>
<dbReference type="InterPro" id="IPR027417">
    <property type="entry name" value="P-loop_NTPase"/>
</dbReference>
<feature type="compositionally biased region" description="Acidic residues" evidence="8">
    <location>
        <begin position="17"/>
        <end position="28"/>
    </location>
</feature>
<evidence type="ECO:0000256" key="5">
    <source>
        <dbReference type="ARBA" id="ARBA00023187"/>
    </source>
</evidence>
<dbReference type="GO" id="GO:0071007">
    <property type="term" value="C:U2-type catalytic step 2 spliceosome"/>
    <property type="evidence" value="ECO:0007669"/>
    <property type="project" value="TreeGrafter"/>
</dbReference>
<dbReference type="CDD" id="cd04098">
    <property type="entry name" value="eEF2_C_snRNP"/>
    <property type="match status" value="1"/>
</dbReference>
<dbReference type="GO" id="GO:0003924">
    <property type="term" value="F:GTPase activity"/>
    <property type="evidence" value="ECO:0007669"/>
    <property type="project" value="InterPro"/>
</dbReference>
<feature type="domain" description="Tr-type G" evidence="9">
    <location>
        <begin position="143"/>
        <end position="421"/>
    </location>
</feature>
<evidence type="ECO:0000313" key="10">
    <source>
        <dbReference type="EMBL" id="KAG0264886.1"/>
    </source>
</evidence>
<dbReference type="InterPro" id="IPR020568">
    <property type="entry name" value="Ribosomal_Su5_D2-typ_SF"/>
</dbReference>
<dbReference type="SUPFAM" id="SSF50447">
    <property type="entry name" value="Translation proteins"/>
    <property type="match status" value="1"/>
</dbReference>
<dbReference type="InterPro" id="IPR044121">
    <property type="entry name" value="Snu114_GTP-bd"/>
</dbReference>
<comment type="function">
    <text evidence="7">Component of the U5 snRNP complex required for pre-mRNA splicing. Binds GTP.</text>
</comment>
<dbReference type="CDD" id="cd04090">
    <property type="entry name" value="EF2_II_snRNP"/>
    <property type="match status" value="1"/>
</dbReference>
<dbReference type="AlphaFoldDB" id="A0A9P6QF50"/>
<dbReference type="InterPro" id="IPR004161">
    <property type="entry name" value="EFTu-like_2"/>
</dbReference>
<evidence type="ECO:0000259" key="9">
    <source>
        <dbReference type="PROSITE" id="PS51722"/>
    </source>
</evidence>
<dbReference type="PROSITE" id="PS51722">
    <property type="entry name" value="G_TR_2"/>
    <property type="match status" value="1"/>
</dbReference>
<dbReference type="Pfam" id="PF16004">
    <property type="entry name" value="EFTUD2"/>
    <property type="match status" value="1"/>
</dbReference>
<evidence type="ECO:0000256" key="2">
    <source>
        <dbReference type="ARBA" id="ARBA00022664"/>
    </source>
</evidence>
<dbReference type="InterPro" id="IPR009000">
    <property type="entry name" value="Transl_B-barrel_sf"/>
</dbReference>
<dbReference type="Pfam" id="PF03764">
    <property type="entry name" value="EFG_IV"/>
    <property type="match status" value="1"/>
</dbReference>
<dbReference type="Gene3D" id="3.90.1430.10">
    <property type="entry name" value="Yeast translation eEF2 (G' domain)"/>
    <property type="match status" value="1"/>
</dbReference>
<dbReference type="Pfam" id="PF00009">
    <property type="entry name" value="GTP_EFTU"/>
    <property type="match status" value="1"/>
</dbReference>
<proteinExistence type="predicted"/>
<dbReference type="GO" id="GO:0046540">
    <property type="term" value="C:U4/U6 x U5 tri-snRNP complex"/>
    <property type="evidence" value="ECO:0007669"/>
    <property type="project" value="TreeGrafter"/>
</dbReference>
<evidence type="ECO:0000313" key="11">
    <source>
        <dbReference type="Proteomes" id="UP000807716"/>
    </source>
</evidence>
<dbReference type="SMART" id="SM00838">
    <property type="entry name" value="EFG_C"/>
    <property type="match status" value="1"/>
</dbReference>
<dbReference type="InterPro" id="IPR000640">
    <property type="entry name" value="EFG_V-like"/>
</dbReference>
<feature type="region of interest" description="Disordered" evidence="8">
    <location>
        <begin position="1"/>
        <end position="60"/>
    </location>
</feature>
<dbReference type="SUPFAM" id="SSF52540">
    <property type="entry name" value="P-loop containing nucleoside triphosphate hydrolases"/>
    <property type="match status" value="1"/>
</dbReference>
<dbReference type="Pfam" id="PF03144">
    <property type="entry name" value="GTP_EFTU_D2"/>
    <property type="match status" value="1"/>
</dbReference>
<dbReference type="NCBIfam" id="TIGR00231">
    <property type="entry name" value="small_GTP"/>
    <property type="match status" value="1"/>
</dbReference>
<keyword evidence="10" id="KW-0687">Ribonucleoprotein</keyword>
<dbReference type="Proteomes" id="UP000807716">
    <property type="component" value="Unassembled WGS sequence"/>
</dbReference>
<keyword evidence="2" id="KW-0507">mRNA processing</keyword>
<dbReference type="GO" id="GO:0005829">
    <property type="term" value="C:cytosol"/>
    <property type="evidence" value="ECO:0007669"/>
    <property type="project" value="TreeGrafter"/>
</dbReference>
<dbReference type="Gene3D" id="2.40.30.10">
    <property type="entry name" value="Translation factors"/>
    <property type="match status" value="1"/>
</dbReference>
<dbReference type="FunFam" id="3.90.1430.10:FF:000001">
    <property type="entry name" value="116 kDa U5 small nuclear ribonucleoprotein component"/>
    <property type="match status" value="1"/>
</dbReference>
<dbReference type="Pfam" id="PF00679">
    <property type="entry name" value="EFG_C"/>
    <property type="match status" value="1"/>
</dbReference>
<protein>
    <submittedName>
        <fullName evidence="10">U5 small nuclear ribonucleoprotein component</fullName>
    </submittedName>
</protein>
<dbReference type="FunFam" id="3.30.70.870:FF:000002">
    <property type="entry name" value="Translation elongation factor 2"/>
    <property type="match status" value="1"/>
</dbReference>
<dbReference type="FunFam" id="3.30.230.10:FF:000009">
    <property type="entry name" value="116 kDa U5 small nuclear ribonucleoprotein component"/>
    <property type="match status" value="1"/>
</dbReference>
<dbReference type="EMBL" id="JAAAJB010000128">
    <property type="protein sequence ID" value="KAG0264886.1"/>
    <property type="molecule type" value="Genomic_DNA"/>
</dbReference>
<evidence type="ECO:0000256" key="6">
    <source>
        <dbReference type="ARBA" id="ARBA00023242"/>
    </source>
</evidence>
<keyword evidence="5" id="KW-0508">mRNA splicing</keyword>
<dbReference type="Gene3D" id="3.30.70.870">
    <property type="entry name" value="Elongation Factor G (Translational Gtpase), domain 3"/>
    <property type="match status" value="1"/>
</dbReference>
<name>A0A9P6QF50_9FUNG</name>
<dbReference type="InterPro" id="IPR014721">
    <property type="entry name" value="Ribsml_uS5_D2-typ_fold_subgr"/>
</dbReference>
<dbReference type="InterPro" id="IPR000795">
    <property type="entry name" value="T_Tr_GTP-bd_dom"/>
</dbReference>
<gene>
    <name evidence="10" type="primary">EFTUD2</name>
    <name evidence="10" type="ORF">DFQ27_000946</name>
</gene>
<dbReference type="GO" id="GO:0030623">
    <property type="term" value="F:U5 snRNA binding"/>
    <property type="evidence" value="ECO:0007669"/>
    <property type="project" value="TreeGrafter"/>
</dbReference>
<dbReference type="CDD" id="cd04167">
    <property type="entry name" value="Snu114p"/>
    <property type="match status" value="1"/>
</dbReference>
<evidence type="ECO:0000256" key="4">
    <source>
        <dbReference type="ARBA" id="ARBA00023134"/>
    </source>
</evidence>
<reference evidence="10" key="1">
    <citation type="journal article" date="2020" name="Fungal Divers.">
        <title>Resolving the Mortierellaceae phylogeny through synthesis of multi-gene phylogenetics and phylogenomics.</title>
        <authorList>
            <person name="Vandepol N."/>
            <person name="Liber J."/>
            <person name="Desiro A."/>
            <person name="Na H."/>
            <person name="Kennedy M."/>
            <person name="Barry K."/>
            <person name="Grigoriev I.V."/>
            <person name="Miller A.N."/>
            <person name="O'Donnell K."/>
            <person name="Stajich J.E."/>
            <person name="Bonito G."/>
        </authorList>
    </citation>
    <scope>NUCLEOTIDE SEQUENCE</scope>
    <source>
        <strain evidence="10">BC1065</strain>
    </source>
</reference>
<sequence length="990" mass="111650">MDESLYDEFGNYLGPDLSEEEDEEEVEEYQQQQQQQEDETMEEDQDDNAMDEDVPLRPSTALARLGDIPQSQVVLHEDRRYYPTAEEVYGEGVETLVEEEDTQPLSEPIIQPVKVKSFQLEEKDLPETKFRKQYMSDLMGFVPRIRNVALVGHLHHGKTSIMDMLVNETHTKDWKAGVQDRYTDTHPLERARGVSIKSMPLTLVMQDTKDVSYLLNVIDTPGHADFIDEVTAAIRLADGVVLVVDAIEGVMANTERILRHCIQEQLSLTLLINKVDRLILELKLPPTDAYFKLKHTIEEVNTIISQTPGGEGIRLSPELGNVCFASSQMGWCFTLKSFAKLYADSYPGIDIDGFSRRLWGNVYFNPETRKFGRNAPDSRTKRSFVHFILEPLFKIYGQVIGEDADKLKETLDSLGIYLKPKQYAMDVKPILKLVLDQFFGPPTGFVDMVSQHIPSPADNAARKFEHIYTGPTDTTTALAMKRCDPNGPLMICITKLYGSADGERFDAFGRIMSGTVRVGQKVRVLGEGYSLEDEEDMKVQQVESVQVFESRYRINTNTVSAGNWVLLGGVDASIFKTATITGMSPPEDEDFFIFSPLRHVAQSVMKIAIEPVNPSELPKMLEGLRNINKSYPVLATKVEESGEHIILTPGELYMDSALHDLRKIYSEIDLKVADPVVRFCETVLDTSSLKCFAETPNKRNKLTMIAEPLEKEIVQDIEALRVSTEWTAKKLGSHFQEKYDWDILAARNIWAFGPDMNGPNILLDDTLPSEVNKPVLKTVKDSIRQGFQWGTREGPLCDEPIRAVKFRLIGAELASEPIYRGSGQIIPTARRVCYSSFLMATPRLMEPVYSVEVQAPADCVSAVYTVLSRRRGHVLKDIPKAGSPHYTVKAVIPVIESFGFETDLRTHTQGQAFCQQMFDSWQVVPGDPLDKSIVLKPLEPSPAQHLARDFMVKTRRRKGLSEDVSVNKFFDQEMLLNMAQLEAEGYGFNL</sequence>
<dbReference type="FunFam" id="2.40.30.10:FF:000029">
    <property type="entry name" value="116 kDa U5 small nuclear ribonucleoprotein component"/>
    <property type="match status" value="1"/>
</dbReference>
<evidence type="ECO:0000256" key="8">
    <source>
        <dbReference type="SAM" id="MobiDB-lite"/>
    </source>
</evidence>
<dbReference type="PRINTS" id="PR00315">
    <property type="entry name" value="ELONGATNFCT"/>
</dbReference>